<organism evidence="2 3">
    <name type="scientific">Massiliimalia timonensis</name>
    <dbReference type="NCBI Taxonomy" id="1987501"/>
    <lineage>
        <taxon>Bacteria</taxon>
        <taxon>Bacillati</taxon>
        <taxon>Bacillota</taxon>
        <taxon>Clostridia</taxon>
        <taxon>Eubacteriales</taxon>
        <taxon>Oscillospiraceae</taxon>
        <taxon>Massiliimalia</taxon>
    </lineage>
</organism>
<dbReference type="Proteomes" id="UP000632659">
    <property type="component" value="Unassembled WGS sequence"/>
</dbReference>
<comment type="caution">
    <text evidence="2">The sequence shown here is derived from an EMBL/GenBank/DDBJ whole genome shotgun (WGS) entry which is preliminary data.</text>
</comment>
<keyword evidence="3" id="KW-1185">Reference proteome</keyword>
<dbReference type="AlphaFoldDB" id="A0A8J6TXA1"/>
<evidence type="ECO:0000313" key="2">
    <source>
        <dbReference type="EMBL" id="MBC8610855.1"/>
    </source>
</evidence>
<keyword evidence="2" id="KW-0413">Isomerase</keyword>
<dbReference type="Pfam" id="PF01261">
    <property type="entry name" value="AP_endonuc_2"/>
    <property type="match status" value="1"/>
</dbReference>
<protein>
    <submittedName>
        <fullName evidence="2">Sugar phosphate isomerase/epimerase</fullName>
    </submittedName>
</protein>
<dbReference type="InterPro" id="IPR050312">
    <property type="entry name" value="IolE/XylAMocC-like"/>
</dbReference>
<reference evidence="2" key="1">
    <citation type="submission" date="2020-08" db="EMBL/GenBank/DDBJ databases">
        <title>Genome public.</title>
        <authorList>
            <person name="Liu C."/>
            <person name="Sun Q."/>
        </authorList>
    </citation>
    <scope>NUCLEOTIDE SEQUENCE</scope>
    <source>
        <strain evidence="2">NSJ-15</strain>
    </source>
</reference>
<dbReference type="GO" id="GO:0016853">
    <property type="term" value="F:isomerase activity"/>
    <property type="evidence" value="ECO:0007669"/>
    <property type="project" value="UniProtKB-KW"/>
</dbReference>
<dbReference type="InterPro" id="IPR013022">
    <property type="entry name" value="Xyl_isomerase-like_TIM-brl"/>
</dbReference>
<dbReference type="EMBL" id="JACRTL010000003">
    <property type="protein sequence ID" value="MBC8610855.1"/>
    <property type="molecule type" value="Genomic_DNA"/>
</dbReference>
<evidence type="ECO:0000313" key="3">
    <source>
        <dbReference type="Proteomes" id="UP000632659"/>
    </source>
</evidence>
<dbReference type="PANTHER" id="PTHR12110:SF21">
    <property type="entry name" value="XYLOSE ISOMERASE-LIKE TIM BARREL DOMAIN-CONTAINING PROTEIN"/>
    <property type="match status" value="1"/>
</dbReference>
<dbReference type="RefSeq" id="WP_154825425.1">
    <property type="nucleotide sequence ID" value="NZ_JACRTL010000003.1"/>
</dbReference>
<dbReference type="PANTHER" id="PTHR12110">
    <property type="entry name" value="HYDROXYPYRUVATE ISOMERASE"/>
    <property type="match status" value="1"/>
</dbReference>
<accession>A0A8J6TXA1</accession>
<feature type="domain" description="Xylose isomerase-like TIM barrel" evidence="1">
    <location>
        <begin position="21"/>
        <end position="308"/>
    </location>
</feature>
<dbReference type="InterPro" id="IPR036237">
    <property type="entry name" value="Xyl_isomerase-like_sf"/>
</dbReference>
<sequence>MYIAVMNPVFQTESLEEMCQILSERGVYSIEMGCGGSPGKHHCDPDVLLNDEAKYQEFLDTLKKYDMSICALSTHNNPVHPNKELADFADKELTKAFQLAQKMGIDTIVTFSGCPGDSETSQKPNWVTCSWPDDYTEILNWQWNEVLIPYWKKKAAEAKSYGVTKIAFEMHPGFCVYNPYTLLKLREAVGPEIGANFDPSHLIWQGIDPVAAIRELGKHHAIYHFHAKDTKVDEYNKAVNGVLDTRHYSEDRSWRFRSVGCGHDLLFWRDIVAELRLAGYDKVMSIEHEDGLMSKLEGLDTAINTLKQCVMKEPAQDMFWA</sequence>
<dbReference type="Gene3D" id="3.20.20.150">
    <property type="entry name" value="Divalent-metal-dependent TIM barrel enzymes"/>
    <property type="match status" value="1"/>
</dbReference>
<evidence type="ECO:0000259" key="1">
    <source>
        <dbReference type="Pfam" id="PF01261"/>
    </source>
</evidence>
<name>A0A8J6TXA1_9FIRM</name>
<proteinExistence type="predicted"/>
<dbReference type="SUPFAM" id="SSF51658">
    <property type="entry name" value="Xylose isomerase-like"/>
    <property type="match status" value="1"/>
</dbReference>
<gene>
    <name evidence="2" type="ORF">H8702_06920</name>
</gene>